<evidence type="ECO:0000256" key="1">
    <source>
        <dbReference type="SAM" id="Phobius"/>
    </source>
</evidence>
<feature type="transmembrane region" description="Helical" evidence="1">
    <location>
        <begin position="79"/>
        <end position="97"/>
    </location>
</feature>
<keyword evidence="1" id="KW-0472">Membrane</keyword>
<accession>A0ABY4I8R7</accession>
<gene>
    <name evidence="2" type="ORF">MYF79_13390</name>
</gene>
<proteinExistence type="predicted"/>
<dbReference type="RefSeq" id="WP_247814398.1">
    <property type="nucleotide sequence ID" value="NZ_CP095855.1"/>
</dbReference>
<dbReference type="Proteomes" id="UP000830198">
    <property type="component" value="Chromosome"/>
</dbReference>
<feature type="transmembrane region" description="Helical" evidence="1">
    <location>
        <begin position="54"/>
        <end position="73"/>
    </location>
</feature>
<evidence type="ECO:0000313" key="3">
    <source>
        <dbReference type="Proteomes" id="UP000830198"/>
    </source>
</evidence>
<name>A0ABY4I8R7_CHIFI</name>
<protein>
    <recommendedName>
        <fullName evidence="4">YcxB-like protein</fullName>
    </recommendedName>
</protein>
<dbReference type="EMBL" id="CP095855">
    <property type="protein sequence ID" value="UPK72282.1"/>
    <property type="molecule type" value="Genomic_DNA"/>
</dbReference>
<evidence type="ECO:0008006" key="4">
    <source>
        <dbReference type="Google" id="ProtNLM"/>
    </source>
</evidence>
<keyword evidence="1" id="KW-0812">Transmembrane</keyword>
<keyword evidence="3" id="KW-1185">Reference proteome</keyword>
<organism evidence="2 3">
    <name type="scientific">Chitinophaga filiformis</name>
    <name type="common">Myxococcus filiformis</name>
    <name type="synonym">Flexibacter filiformis</name>
    <dbReference type="NCBI Taxonomy" id="104663"/>
    <lineage>
        <taxon>Bacteria</taxon>
        <taxon>Pseudomonadati</taxon>
        <taxon>Bacteroidota</taxon>
        <taxon>Chitinophagia</taxon>
        <taxon>Chitinophagales</taxon>
        <taxon>Chitinophagaceae</taxon>
        <taxon>Chitinophaga</taxon>
    </lineage>
</organism>
<keyword evidence="1" id="KW-1133">Transmembrane helix</keyword>
<sequence>MDQTATIKLIEQHMLSRHGSHWLTATSVKPAWKYAFYNPAKKNKEGAIVIKRDYTILIVYAVLIAGLSTLFTIKRIYSLFYFLPLAVMLYAFIRYYYNSNPMIVNATGITFNSHTYQWKDYNGAFISYTTLHKNLDIQLILVDSAHQLTYLNITDIGKCNTIGTAIRDFQPAEWKY</sequence>
<reference evidence="2 3" key="1">
    <citation type="submission" date="2022-04" db="EMBL/GenBank/DDBJ databases">
        <title>The arsenic-methylating capacity of Chitinophaga filiformis YT5 during chitin decomposition.</title>
        <authorList>
            <person name="Chen G."/>
            <person name="Liang Y."/>
        </authorList>
    </citation>
    <scope>NUCLEOTIDE SEQUENCE [LARGE SCALE GENOMIC DNA]</scope>
    <source>
        <strain evidence="2 3">YT5</strain>
    </source>
</reference>
<evidence type="ECO:0000313" key="2">
    <source>
        <dbReference type="EMBL" id="UPK72282.1"/>
    </source>
</evidence>